<dbReference type="RefSeq" id="WP_377773826.1">
    <property type="nucleotide sequence ID" value="NZ_JBHUOQ010000003.1"/>
</dbReference>
<sequence>MTTDKMFEVFNHIHEHPELSNEEYETTEYIFNFLEAEGFKPVKFKNITGLYCDIGDFSSGPVIGIRADIDALYQEVDGVKRANHSCGHDAHTAMVVQAMLALKDHEVLSDCGVRFVFQPAEEVGTGALDVSDEGIIEDMDYFFGIHLRPVEEAVSGTATPSIEHGSAASVEFRIIGDDAHGARPHLNYNAIEIGAEIVNMLSKIHINPVIPSSVKMTKFIAGGKSLNIIPGIAECGIDMRAQTNEAMDQLKDRVFDILNHVESFYGVKIEDVDFSKIVASESHESAVALLREGIVETIGEENCLEPVVTSGGDDFHYYTVKYPDLKGAMVGIGCDLKPGLHHPKMTFDHNAMSTGADILVNTVLAAAKGK</sequence>
<dbReference type="SUPFAM" id="SSF53187">
    <property type="entry name" value="Zn-dependent exopeptidases"/>
    <property type="match status" value="1"/>
</dbReference>
<dbReference type="PANTHER" id="PTHR11014:SF122">
    <property type="entry name" value="AMIDOHYDROLASE AMHX"/>
    <property type="match status" value="1"/>
</dbReference>
<gene>
    <name evidence="2" type="ORF">ACFSX4_09110</name>
</gene>
<protein>
    <submittedName>
        <fullName evidence="2">Amidohydrolase</fullName>
    </submittedName>
</protein>
<dbReference type="SUPFAM" id="SSF55031">
    <property type="entry name" value="Bacterial exopeptidase dimerisation domain"/>
    <property type="match status" value="1"/>
</dbReference>
<evidence type="ECO:0000313" key="2">
    <source>
        <dbReference type="EMBL" id="MFD2830620.1"/>
    </source>
</evidence>
<dbReference type="InterPro" id="IPR036264">
    <property type="entry name" value="Bact_exopeptidase_dim_dom"/>
</dbReference>
<accession>A0ABW5WXI0</accession>
<dbReference type="PANTHER" id="PTHR11014">
    <property type="entry name" value="PEPTIDASE M20 FAMILY MEMBER"/>
    <property type="match status" value="1"/>
</dbReference>
<comment type="caution">
    <text evidence="2">The sequence shown here is derived from an EMBL/GenBank/DDBJ whole genome shotgun (WGS) entry which is preliminary data.</text>
</comment>
<feature type="domain" description="Peptidase M20 dimerisation" evidence="1">
    <location>
        <begin position="162"/>
        <end position="261"/>
    </location>
</feature>
<reference evidence="3" key="1">
    <citation type="journal article" date="2019" name="Int. J. Syst. Evol. Microbiol.">
        <title>The Global Catalogue of Microorganisms (GCM) 10K type strain sequencing project: providing services to taxonomists for standard genome sequencing and annotation.</title>
        <authorList>
            <consortium name="The Broad Institute Genomics Platform"/>
            <consortium name="The Broad Institute Genome Sequencing Center for Infectious Disease"/>
            <person name="Wu L."/>
            <person name="Ma J."/>
        </authorList>
    </citation>
    <scope>NUCLEOTIDE SEQUENCE [LARGE SCALE GENOMIC DNA]</scope>
    <source>
        <strain evidence="3">KCTC 33575</strain>
    </source>
</reference>
<dbReference type="Gene3D" id="3.40.630.10">
    <property type="entry name" value="Zn peptidases"/>
    <property type="match status" value="1"/>
</dbReference>
<evidence type="ECO:0000313" key="3">
    <source>
        <dbReference type="Proteomes" id="UP001597519"/>
    </source>
</evidence>
<dbReference type="EMBL" id="JBHUOQ010000003">
    <property type="protein sequence ID" value="MFD2830620.1"/>
    <property type="molecule type" value="Genomic_DNA"/>
</dbReference>
<dbReference type="InterPro" id="IPR002933">
    <property type="entry name" value="Peptidase_M20"/>
</dbReference>
<keyword evidence="3" id="KW-1185">Reference proteome</keyword>
<proteinExistence type="predicted"/>
<dbReference type="InterPro" id="IPR011650">
    <property type="entry name" value="Peptidase_M20_dimer"/>
</dbReference>
<dbReference type="Gene3D" id="3.30.70.360">
    <property type="match status" value="1"/>
</dbReference>
<dbReference type="Pfam" id="PF01546">
    <property type="entry name" value="Peptidase_M20"/>
    <property type="match status" value="1"/>
</dbReference>
<dbReference type="InterPro" id="IPR017439">
    <property type="entry name" value="Amidohydrolase"/>
</dbReference>
<dbReference type="Pfam" id="PF07687">
    <property type="entry name" value="M20_dimer"/>
    <property type="match status" value="1"/>
</dbReference>
<organism evidence="2 3">
    <name type="scientific">Corticicoccus populi</name>
    <dbReference type="NCBI Taxonomy" id="1812821"/>
    <lineage>
        <taxon>Bacteria</taxon>
        <taxon>Bacillati</taxon>
        <taxon>Bacillota</taxon>
        <taxon>Bacilli</taxon>
        <taxon>Bacillales</taxon>
        <taxon>Staphylococcaceae</taxon>
        <taxon>Corticicoccus</taxon>
    </lineage>
</organism>
<dbReference type="NCBIfam" id="TIGR01891">
    <property type="entry name" value="amidohydrolases"/>
    <property type="match status" value="1"/>
</dbReference>
<evidence type="ECO:0000259" key="1">
    <source>
        <dbReference type="Pfam" id="PF07687"/>
    </source>
</evidence>
<name>A0ABW5WXI0_9STAP</name>
<dbReference type="Proteomes" id="UP001597519">
    <property type="component" value="Unassembled WGS sequence"/>
</dbReference>
<dbReference type="PIRSF" id="PIRSF005962">
    <property type="entry name" value="Pept_M20D_amidohydro"/>
    <property type="match status" value="1"/>
</dbReference>